<dbReference type="Proteomes" id="UP000663838">
    <property type="component" value="Unassembled WGS sequence"/>
</dbReference>
<keyword evidence="1" id="KW-1133">Transmembrane helix</keyword>
<feature type="transmembrane region" description="Helical" evidence="1">
    <location>
        <begin position="9"/>
        <end position="32"/>
    </location>
</feature>
<protein>
    <submittedName>
        <fullName evidence="3">Uncharacterized protein</fullName>
    </submittedName>
</protein>
<evidence type="ECO:0000313" key="3">
    <source>
        <dbReference type="EMBL" id="CAF4789546.1"/>
    </source>
</evidence>
<keyword evidence="1" id="KW-0472">Membrane</keyword>
<dbReference type="EMBL" id="CAJOBS010002082">
    <property type="protein sequence ID" value="CAF4789546.1"/>
    <property type="molecule type" value="Genomic_DNA"/>
</dbReference>
<name>A0A821NR97_9BILA</name>
<keyword evidence="1" id="KW-0812">Transmembrane</keyword>
<accession>A0A821NR97</accession>
<feature type="transmembrane region" description="Helical" evidence="1">
    <location>
        <begin position="115"/>
        <end position="134"/>
    </location>
</feature>
<sequence length="177" mass="20279">MAKRLSTKFYIILILVNGLISIPAMFSMGMLFEHSREVDQAILRLNSLKRNRSNVFQYIMLNCSELVHEYPEFGASPQVDLCEGYGLAVKLGKLAVLSSVLYNIYLFYILYDLSLLLVIIIGISFAFSVIATFVDDTWFLPLLESILILTGYFIIVGHLFRNFNDHTQKNHSDSRIR</sequence>
<comment type="caution">
    <text evidence="3">The sequence shown here is derived from an EMBL/GenBank/DDBJ whole genome shotgun (WGS) entry which is preliminary data.</text>
</comment>
<feature type="transmembrane region" description="Helical" evidence="1">
    <location>
        <begin position="140"/>
        <end position="160"/>
    </location>
</feature>
<evidence type="ECO:0000313" key="2">
    <source>
        <dbReference type="EMBL" id="CAF3345609.1"/>
    </source>
</evidence>
<reference evidence="3" key="1">
    <citation type="submission" date="2021-02" db="EMBL/GenBank/DDBJ databases">
        <authorList>
            <person name="Nowell W R."/>
        </authorList>
    </citation>
    <scope>NUCLEOTIDE SEQUENCE</scope>
</reference>
<dbReference type="EMBL" id="CAJNYV010000116">
    <property type="protein sequence ID" value="CAF3345609.1"/>
    <property type="molecule type" value="Genomic_DNA"/>
</dbReference>
<dbReference type="AlphaFoldDB" id="A0A821NR97"/>
<organism evidence="3 4">
    <name type="scientific">Rotaria socialis</name>
    <dbReference type="NCBI Taxonomy" id="392032"/>
    <lineage>
        <taxon>Eukaryota</taxon>
        <taxon>Metazoa</taxon>
        <taxon>Spiralia</taxon>
        <taxon>Gnathifera</taxon>
        <taxon>Rotifera</taxon>
        <taxon>Eurotatoria</taxon>
        <taxon>Bdelloidea</taxon>
        <taxon>Philodinida</taxon>
        <taxon>Philodinidae</taxon>
        <taxon>Rotaria</taxon>
    </lineage>
</organism>
<feature type="transmembrane region" description="Helical" evidence="1">
    <location>
        <begin position="87"/>
        <end position="108"/>
    </location>
</feature>
<proteinExistence type="predicted"/>
<evidence type="ECO:0000313" key="4">
    <source>
        <dbReference type="Proteomes" id="UP000663838"/>
    </source>
</evidence>
<dbReference type="Proteomes" id="UP000663865">
    <property type="component" value="Unassembled WGS sequence"/>
</dbReference>
<gene>
    <name evidence="2" type="ORF">KIK155_LOCUS3126</name>
    <name evidence="3" type="ORF">TOA249_LOCUS22653</name>
</gene>
<evidence type="ECO:0000256" key="1">
    <source>
        <dbReference type="SAM" id="Phobius"/>
    </source>
</evidence>